<comment type="caution">
    <text evidence="3">The sequence shown here is derived from an EMBL/GenBank/DDBJ whole genome shotgun (WGS) entry which is preliminary data.</text>
</comment>
<feature type="region of interest" description="Disordered" evidence="1">
    <location>
        <begin position="68"/>
        <end position="109"/>
    </location>
</feature>
<feature type="transmembrane region" description="Helical" evidence="2">
    <location>
        <begin position="41"/>
        <end position="65"/>
    </location>
</feature>
<reference evidence="4" key="1">
    <citation type="journal article" date="2019" name="Int. J. Syst. Evol. Microbiol.">
        <title>The Global Catalogue of Microorganisms (GCM) 10K type strain sequencing project: providing services to taxonomists for standard genome sequencing and annotation.</title>
        <authorList>
            <consortium name="The Broad Institute Genomics Platform"/>
            <consortium name="The Broad Institute Genome Sequencing Center for Infectious Disease"/>
            <person name="Wu L."/>
            <person name="Ma J."/>
        </authorList>
    </citation>
    <scope>NUCLEOTIDE SEQUENCE [LARGE SCALE GENOMIC DNA]</scope>
    <source>
        <strain evidence="4">CCUG 57508</strain>
    </source>
</reference>
<evidence type="ECO:0000313" key="3">
    <source>
        <dbReference type="EMBL" id="MFD1055617.1"/>
    </source>
</evidence>
<sequence length="143" mass="14651">MAHSMTRGTIVWFVGSAVVGAAAGVLHLLRSELGGAHTGVPLAVGAFGLTVLAAAMLFHGIVLAAREQDAAAGPVRRDDDVDAAAATRDESVEPVAPTETAQTAETAEAAEAVEAPAVYTFRAGKPVSSPPRRPAKRDRPSRS</sequence>
<accession>A0ABW3MZF6</accession>
<dbReference type="RefSeq" id="WP_386053651.1">
    <property type="nucleotide sequence ID" value="NZ_JBHTKH010000010.1"/>
</dbReference>
<gene>
    <name evidence="3" type="ORF">ACFQ2V_14990</name>
</gene>
<proteinExistence type="predicted"/>
<name>A0ABW3MZF6_9MICO</name>
<keyword evidence="2" id="KW-1133">Transmembrane helix</keyword>
<dbReference type="EMBL" id="JBHTKH010000010">
    <property type="protein sequence ID" value="MFD1055617.1"/>
    <property type="molecule type" value="Genomic_DNA"/>
</dbReference>
<keyword evidence="2" id="KW-0812">Transmembrane</keyword>
<dbReference type="Proteomes" id="UP001597046">
    <property type="component" value="Unassembled WGS sequence"/>
</dbReference>
<feature type="transmembrane region" description="Helical" evidence="2">
    <location>
        <begin position="9"/>
        <end position="29"/>
    </location>
</feature>
<protein>
    <submittedName>
        <fullName evidence="3">Uncharacterized protein</fullName>
    </submittedName>
</protein>
<keyword evidence="4" id="KW-1185">Reference proteome</keyword>
<keyword evidence="2" id="KW-0472">Membrane</keyword>
<feature type="compositionally biased region" description="Low complexity" evidence="1">
    <location>
        <begin position="93"/>
        <end position="109"/>
    </location>
</feature>
<evidence type="ECO:0000256" key="2">
    <source>
        <dbReference type="SAM" id="Phobius"/>
    </source>
</evidence>
<evidence type="ECO:0000256" key="1">
    <source>
        <dbReference type="SAM" id="MobiDB-lite"/>
    </source>
</evidence>
<evidence type="ECO:0000313" key="4">
    <source>
        <dbReference type="Proteomes" id="UP001597046"/>
    </source>
</evidence>
<organism evidence="3 4">
    <name type="scientific">Terrabacter terrigena</name>
    <dbReference type="NCBI Taxonomy" id="574718"/>
    <lineage>
        <taxon>Bacteria</taxon>
        <taxon>Bacillati</taxon>
        <taxon>Actinomycetota</taxon>
        <taxon>Actinomycetes</taxon>
        <taxon>Micrococcales</taxon>
        <taxon>Intrasporangiaceae</taxon>
        <taxon>Terrabacter</taxon>
    </lineage>
</organism>
<feature type="region of interest" description="Disordered" evidence="1">
    <location>
        <begin position="121"/>
        <end position="143"/>
    </location>
</feature>